<proteinExistence type="inferred from homology"/>
<gene>
    <name evidence="8" type="ORF">HNP76_000931</name>
</gene>
<dbReference type="Proteomes" id="UP000518887">
    <property type="component" value="Unassembled WGS sequence"/>
</dbReference>
<keyword evidence="9" id="KW-1185">Reference proteome</keyword>
<evidence type="ECO:0000256" key="3">
    <source>
        <dbReference type="ARBA" id="ARBA00022759"/>
    </source>
</evidence>
<dbReference type="InterPro" id="IPR013527">
    <property type="entry name" value="YicC-like_N"/>
</dbReference>
<keyword evidence="3" id="KW-0255">Endonuclease</keyword>
<sequence>MNSMTGYGFKESVVGDTQISVEIKSVNNRFLDLNVNLPYFLNPLEQKVRKLVSEKIVRGKVDVTIRVKDMSSTAKVTADPQAAKMYAEAIGQIALALGKSASDLPLSLIVNQEGVLNITHEYDADSYWEKIEGVFNEVFEQFVSDRKREGENLKKDLLAKLDVLDSCAAFFKEWQPKMEQKFKEQITSRFNELLGDNVDENRIMTEVAAMMVRYTINEEIIRLHSHLAALRKEFSENPVPGKRIDFICQEANREINTIGSKNQFTEVGAMVVNAKDALENIREQSKNVE</sequence>
<name>A0A7W8LLM3_9SPIR</name>
<dbReference type="AlphaFoldDB" id="A0A7W8LLM3"/>
<dbReference type="GO" id="GO:0016787">
    <property type="term" value="F:hydrolase activity"/>
    <property type="evidence" value="ECO:0007669"/>
    <property type="project" value="UniProtKB-KW"/>
</dbReference>
<evidence type="ECO:0000313" key="9">
    <source>
        <dbReference type="Proteomes" id="UP000518887"/>
    </source>
</evidence>
<evidence type="ECO:0000256" key="4">
    <source>
        <dbReference type="ARBA" id="ARBA00022801"/>
    </source>
</evidence>
<feature type="domain" description="Endoribonuclease YicC-like C-terminal" evidence="7">
    <location>
        <begin position="172"/>
        <end position="289"/>
    </location>
</feature>
<keyword evidence="2" id="KW-0540">Nuclease</keyword>
<dbReference type="InterPro" id="IPR005229">
    <property type="entry name" value="YicC/YloC-like"/>
</dbReference>
<dbReference type="InterPro" id="IPR013551">
    <property type="entry name" value="YicC-like_C"/>
</dbReference>
<comment type="cofactor">
    <cofactor evidence="1">
        <name>a divalent metal cation</name>
        <dbReference type="ChEBI" id="CHEBI:60240"/>
    </cofactor>
</comment>
<protein>
    <submittedName>
        <fullName evidence="8">Uncharacterized protein (TIGR00255 family)</fullName>
    </submittedName>
</protein>
<dbReference type="GO" id="GO:0004521">
    <property type="term" value="F:RNA endonuclease activity"/>
    <property type="evidence" value="ECO:0007669"/>
    <property type="project" value="InterPro"/>
</dbReference>
<evidence type="ECO:0000256" key="1">
    <source>
        <dbReference type="ARBA" id="ARBA00001968"/>
    </source>
</evidence>
<feature type="domain" description="Endoribonuclease YicC-like N-terminal" evidence="6">
    <location>
        <begin position="1"/>
        <end position="155"/>
    </location>
</feature>
<evidence type="ECO:0000256" key="2">
    <source>
        <dbReference type="ARBA" id="ARBA00022722"/>
    </source>
</evidence>
<comment type="similarity">
    <text evidence="5">Belongs to the YicC/YloC family.</text>
</comment>
<dbReference type="PANTHER" id="PTHR30636">
    <property type="entry name" value="UPF0701 PROTEIN YICC"/>
    <property type="match status" value="1"/>
</dbReference>
<keyword evidence="4" id="KW-0378">Hydrolase</keyword>
<dbReference type="Pfam" id="PF08340">
    <property type="entry name" value="YicC-like_C"/>
    <property type="match status" value="1"/>
</dbReference>
<accession>A0A7W8LLM3</accession>
<evidence type="ECO:0000256" key="5">
    <source>
        <dbReference type="ARBA" id="ARBA00035648"/>
    </source>
</evidence>
<dbReference type="RefSeq" id="WP_184657993.1">
    <property type="nucleotide sequence ID" value="NZ_CP031518.1"/>
</dbReference>
<dbReference type="Pfam" id="PF03755">
    <property type="entry name" value="YicC-like_N"/>
    <property type="match status" value="1"/>
</dbReference>
<dbReference type="NCBIfam" id="TIGR00255">
    <property type="entry name" value="YicC/YloC family endoribonuclease"/>
    <property type="match status" value="1"/>
</dbReference>
<dbReference type="PANTHER" id="PTHR30636:SF3">
    <property type="entry name" value="UPF0701 PROTEIN YICC"/>
    <property type="match status" value="1"/>
</dbReference>
<evidence type="ECO:0000259" key="7">
    <source>
        <dbReference type="Pfam" id="PF08340"/>
    </source>
</evidence>
<evidence type="ECO:0000313" key="8">
    <source>
        <dbReference type="EMBL" id="MBB5225574.1"/>
    </source>
</evidence>
<dbReference type="EMBL" id="JACHFQ010000003">
    <property type="protein sequence ID" value="MBB5225574.1"/>
    <property type="molecule type" value="Genomic_DNA"/>
</dbReference>
<organism evidence="8 9">
    <name type="scientific">Treponema ruminis</name>
    <dbReference type="NCBI Taxonomy" id="744515"/>
    <lineage>
        <taxon>Bacteria</taxon>
        <taxon>Pseudomonadati</taxon>
        <taxon>Spirochaetota</taxon>
        <taxon>Spirochaetia</taxon>
        <taxon>Spirochaetales</taxon>
        <taxon>Treponemataceae</taxon>
        <taxon>Treponema</taxon>
    </lineage>
</organism>
<evidence type="ECO:0000259" key="6">
    <source>
        <dbReference type="Pfam" id="PF03755"/>
    </source>
</evidence>
<comment type="caution">
    <text evidence="8">The sequence shown here is derived from an EMBL/GenBank/DDBJ whole genome shotgun (WGS) entry which is preliminary data.</text>
</comment>
<reference evidence="8 9" key="1">
    <citation type="submission" date="2020-08" db="EMBL/GenBank/DDBJ databases">
        <title>Genomic Encyclopedia of Type Strains, Phase IV (KMG-IV): sequencing the most valuable type-strain genomes for metagenomic binning, comparative biology and taxonomic classification.</title>
        <authorList>
            <person name="Goeker M."/>
        </authorList>
    </citation>
    <scope>NUCLEOTIDE SEQUENCE [LARGE SCALE GENOMIC DNA]</scope>
    <source>
        <strain evidence="8 9">DSM 103462</strain>
    </source>
</reference>